<dbReference type="SUPFAM" id="SSF56988">
    <property type="entry name" value="Anthrax protective antigen"/>
    <property type="match status" value="1"/>
</dbReference>
<accession>A0A1G4G3W4</accession>
<dbReference type="CDD" id="cd00016">
    <property type="entry name" value="ALP_like"/>
    <property type="match status" value="1"/>
</dbReference>
<dbReference type="InterPro" id="IPR017850">
    <property type="entry name" value="Alkaline_phosphatase_core_sf"/>
</dbReference>
<gene>
    <name evidence="2" type="ORF">ING2E5A_0338</name>
</gene>
<dbReference type="KEGG" id="pmuc:ING2E5A_0338"/>
<dbReference type="Gene3D" id="3.40.720.10">
    <property type="entry name" value="Alkaline Phosphatase, subunit A"/>
    <property type="match status" value="1"/>
</dbReference>
<keyword evidence="3" id="KW-1185">Reference proteome</keyword>
<evidence type="ECO:0000313" key="3">
    <source>
        <dbReference type="Proteomes" id="UP000178485"/>
    </source>
</evidence>
<evidence type="ECO:0000259" key="1">
    <source>
        <dbReference type="PROSITE" id="PS51820"/>
    </source>
</evidence>
<dbReference type="Proteomes" id="UP000178485">
    <property type="component" value="Chromosome i"/>
</dbReference>
<protein>
    <recommendedName>
        <fullName evidence="1">PA14 domain-containing protein</fullName>
    </recommendedName>
</protein>
<organism evidence="2 3">
    <name type="scientific">Petrimonas mucosa</name>
    <dbReference type="NCBI Taxonomy" id="1642646"/>
    <lineage>
        <taxon>Bacteria</taxon>
        <taxon>Pseudomonadati</taxon>
        <taxon>Bacteroidota</taxon>
        <taxon>Bacteroidia</taxon>
        <taxon>Bacteroidales</taxon>
        <taxon>Dysgonomonadaceae</taxon>
        <taxon>Petrimonas</taxon>
    </lineage>
</organism>
<dbReference type="Gene3D" id="3.90.182.10">
    <property type="entry name" value="Toxin - Anthrax Protective Antigen,domain 1"/>
    <property type="match status" value="1"/>
</dbReference>
<evidence type="ECO:0000313" key="2">
    <source>
        <dbReference type="EMBL" id="SCM55411.1"/>
    </source>
</evidence>
<dbReference type="Pfam" id="PF01663">
    <property type="entry name" value="Phosphodiest"/>
    <property type="match status" value="1"/>
</dbReference>
<dbReference type="PROSITE" id="PS51820">
    <property type="entry name" value="PA14"/>
    <property type="match status" value="1"/>
</dbReference>
<dbReference type="PROSITE" id="PS51257">
    <property type="entry name" value="PROKAR_LIPOPROTEIN"/>
    <property type="match status" value="1"/>
</dbReference>
<dbReference type="EMBL" id="LT608328">
    <property type="protein sequence ID" value="SCM55411.1"/>
    <property type="molecule type" value="Genomic_DNA"/>
</dbReference>
<dbReference type="AlphaFoldDB" id="A0A1G4G3W4"/>
<dbReference type="RefSeq" id="WP_071135902.1">
    <property type="nucleotide sequence ID" value="NZ_LT608328.1"/>
</dbReference>
<dbReference type="PANTHER" id="PTHR10151">
    <property type="entry name" value="ECTONUCLEOTIDE PYROPHOSPHATASE/PHOSPHODIESTERASE"/>
    <property type="match status" value="1"/>
</dbReference>
<sequence>MKKNSLRNFFYFLISGAIVLSAISCQQKHPIGIEHVIVIGLDGLSVQGMLEAHTPCMDSLMQNGAYSFKVRSVIPTVSLPNWAAMVNGAGPEITGVTTNDWERDFDNCPPVSMSQNHVFPNIFSVIREQMPDAETGAIYEWGGFKRMLETEVINKFESYSNQRETAEKSAEYILEKRPNLLFIQLDKIDGFGHSKGHMSPEYIEFISETDKDVQLIVDAVKQAGINDKTMIMVVSDHGGIFYAHGGYSYEEFTTPIIYSGKGIKKNYHIQQQIYRYDVAADVIFALGLKIPQVWVGRPVKAAFEGFNEPENLYRGTEVLPPPVFVNDEMSTRYGYLTIDKGAEVIIKKPLGVNGEIHYTTDGAIPTRNSTVYTAPFTLDHSALVKAKIYGEEGESPTITAQYRVVYSNKGNGLNYSFYHLPGEKSLPLLQSRTAIAKGVCYEVSFKQNAFPDLNTLREKYNTDYGIRFDGWIEIDEEAKYTFRIWGRGGYRLFVNSQKIIEHTTLNEGMNMSGSIDLKKGIYPFQIDYFSSDDRGYLDLYYEVNGESRGFIPGNMLYRQKVPVN</sequence>
<proteinExistence type="predicted"/>
<dbReference type="Pfam" id="PF07691">
    <property type="entry name" value="PA14"/>
    <property type="match status" value="1"/>
</dbReference>
<dbReference type="STRING" id="1642646.ING2E5A_0338"/>
<dbReference type="InterPro" id="IPR002591">
    <property type="entry name" value="Phosphodiest/P_Trfase"/>
</dbReference>
<dbReference type="InterPro" id="IPR037524">
    <property type="entry name" value="PA14/GLEYA"/>
</dbReference>
<dbReference type="GO" id="GO:0016787">
    <property type="term" value="F:hydrolase activity"/>
    <property type="evidence" value="ECO:0007669"/>
    <property type="project" value="UniProtKB-ARBA"/>
</dbReference>
<dbReference type="InterPro" id="IPR011658">
    <property type="entry name" value="PA14_dom"/>
</dbReference>
<dbReference type="SUPFAM" id="SSF53649">
    <property type="entry name" value="Alkaline phosphatase-like"/>
    <property type="match status" value="1"/>
</dbReference>
<feature type="domain" description="PA14" evidence="1">
    <location>
        <begin position="408"/>
        <end position="555"/>
    </location>
</feature>
<name>A0A1G4G3W4_9BACT</name>
<dbReference type="Pfam" id="PF13287">
    <property type="entry name" value="Fn3_assoc"/>
    <property type="match status" value="1"/>
</dbReference>
<dbReference type="PANTHER" id="PTHR10151:SF120">
    <property type="entry name" value="BIS(5'-ADENOSYL)-TRIPHOSPHATASE"/>
    <property type="match status" value="1"/>
</dbReference>
<dbReference type="InterPro" id="IPR026876">
    <property type="entry name" value="Fn3_assoc_repeat"/>
</dbReference>
<reference evidence="2 3" key="1">
    <citation type="submission" date="2016-08" db="EMBL/GenBank/DDBJ databases">
        <authorList>
            <person name="Seilhamer J.J."/>
        </authorList>
    </citation>
    <scope>NUCLEOTIDE SEQUENCE [LARGE SCALE GENOMIC DNA]</scope>
    <source>
        <strain evidence="2">ING2-E5A</strain>
    </source>
</reference>
<dbReference type="SMART" id="SM00758">
    <property type="entry name" value="PA14"/>
    <property type="match status" value="1"/>
</dbReference>